<dbReference type="SUPFAM" id="SSF75420">
    <property type="entry name" value="YhbC-like, N-terminal domain"/>
    <property type="match status" value="1"/>
</dbReference>
<dbReference type="HAMAP" id="MF_01077">
    <property type="entry name" value="RimP"/>
    <property type="match status" value="1"/>
</dbReference>
<dbReference type="SUPFAM" id="SSF74942">
    <property type="entry name" value="YhbC-like, C-terminal domain"/>
    <property type="match status" value="1"/>
</dbReference>
<dbReference type="RefSeq" id="WP_114209037.1">
    <property type="nucleotide sequence ID" value="NZ_CP030840.1"/>
</dbReference>
<dbReference type="OrthoDB" id="9805006at2"/>
<dbReference type="Pfam" id="PF02576">
    <property type="entry name" value="RimP_N"/>
    <property type="match status" value="1"/>
</dbReference>
<organism evidence="6 7">
    <name type="scientific">Acidisarcina polymorpha</name>
    <dbReference type="NCBI Taxonomy" id="2211140"/>
    <lineage>
        <taxon>Bacteria</taxon>
        <taxon>Pseudomonadati</taxon>
        <taxon>Acidobacteriota</taxon>
        <taxon>Terriglobia</taxon>
        <taxon>Terriglobales</taxon>
        <taxon>Acidobacteriaceae</taxon>
        <taxon>Acidisarcina</taxon>
    </lineage>
</organism>
<evidence type="ECO:0000256" key="2">
    <source>
        <dbReference type="ARBA" id="ARBA00022517"/>
    </source>
</evidence>
<dbReference type="CDD" id="cd01734">
    <property type="entry name" value="YlxS_C"/>
    <property type="match status" value="1"/>
</dbReference>
<comment type="function">
    <text evidence="3">Required for maturation of 30S ribosomal subunits.</text>
</comment>
<dbReference type="KEGG" id="abas:ACPOL_4954"/>
<dbReference type="AlphaFoldDB" id="A0A2Z5G6P4"/>
<keyword evidence="2 3" id="KW-0690">Ribosome biogenesis</keyword>
<dbReference type="Gene3D" id="2.30.30.180">
    <property type="entry name" value="Ribosome maturation factor RimP, C-terminal domain"/>
    <property type="match status" value="1"/>
</dbReference>
<feature type="domain" description="Ribosome maturation factor RimP C-terminal" evidence="5">
    <location>
        <begin position="126"/>
        <end position="202"/>
    </location>
</feature>
<keyword evidence="1 3" id="KW-0963">Cytoplasm</keyword>
<accession>A0A2Z5G6P4</accession>
<dbReference type="InterPro" id="IPR003728">
    <property type="entry name" value="Ribosome_maturation_RimP"/>
</dbReference>
<keyword evidence="7" id="KW-1185">Reference proteome</keyword>
<proteinExistence type="inferred from homology"/>
<dbReference type="Gene3D" id="3.30.300.70">
    <property type="entry name" value="RimP-like superfamily, N-terminal"/>
    <property type="match status" value="1"/>
</dbReference>
<feature type="domain" description="Ribosome maturation factor RimP N-terminal" evidence="4">
    <location>
        <begin position="86"/>
        <end position="123"/>
    </location>
</feature>
<evidence type="ECO:0000259" key="5">
    <source>
        <dbReference type="Pfam" id="PF17384"/>
    </source>
</evidence>
<comment type="subcellular location">
    <subcellularLocation>
        <location evidence="3">Cytoplasm</location>
    </subcellularLocation>
</comment>
<dbReference type="Pfam" id="PF17384">
    <property type="entry name" value="DUF150_C"/>
    <property type="match status" value="1"/>
</dbReference>
<evidence type="ECO:0000259" key="4">
    <source>
        <dbReference type="Pfam" id="PF02576"/>
    </source>
</evidence>
<reference evidence="6 7" key="1">
    <citation type="journal article" date="2018" name="Front. Microbiol.">
        <title>Hydrolytic Capabilities as a Key to Environmental Success: Chitinolytic and Cellulolytic Acidobacteria From Acidic Sub-arctic Soils and Boreal Peatlands.</title>
        <authorList>
            <person name="Belova S.E."/>
            <person name="Ravin N.V."/>
            <person name="Pankratov T.A."/>
            <person name="Rakitin A.L."/>
            <person name="Ivanova A.A."/>
            <person name="Beletsky A.V."/>
            <person name="Mardanov A.V."/>
            <person name="Sinninghe Damste J.S."/>
            <person name="Dedysh S.N."/>
        </authorList>
    </citation>
    <scope>NUCLEOTIDE SEQUENCE [LARGE SCALE GENOMIC DNA]</scope>
    <source>
        <strain evidence="6 7">SBC82</strain>
    </source>
</reference>
<dbReference type="InterPro" id="IPR028998">
    <property type="entry name" value="RimP_C"/>
</dbReference>
<dbReference type="InterPro" id="IPR028989">
    <property type="entry name" value="RimP_N"/>
</dbReference>
<protein>
    <recommendedName>
        <fullName evidence="3">Ribosome maturation factor RimP</fullName>
    </recommendedName>
</protein>
<evidence type="ECO:0000313" key="6">
    <source>
        <dbReference type="EMBL" id="AXC14216.1"/>
    </source>
</evidence>
<sequence>MAVELEKIRAAAERVAASHGLDVVDVEYISAAKQRALRVFVEKNAGERARLAEAARLAGEAEAAEEGRIPVAVARGTLSMDQLAWVTHEDCEQFSVDFGTLIDVEDLVPGAEYTLEVSSPGLERKLFGRADYERFRGSLLKVQTFQPVNGNRHWQGRLTEVRESAVVLDLSAVRQKGKNKKVVAPEVELELANIEKAQLVAEV</sequence>
<gene>
    <name evidence="3" type="primary">rimP</name>
    <name evidence="6" type="ORF">ACPOL_4954</name>
</gene>
<dbReference type="GO" id="GO:0000028">
    <property type="term" value="P:ribosomal small subunit assembly"/>
    <property type="evidence" value="ECO:0007669"/>
    <property type="project" value="TreeGrafter"/>
</dbReference>
<dbReference type="PANTHER" id="PTHR33867:SF1">
    <property type="entry name" value="RIBOSOME MATURATION FACTOR RIMP"/>
    <property type="match status" value="1"/>
</dbReference>
<dbReference type="GO" id="GO:0005829">
    <property type="term" value="C:cytosol"/>
    <property type="evidence" value="ECO:0007669"/>
    <property type="project" value="TreeGrafter"/>
</dbReference>
<dbReference type="InterPro" id="IPR036847">
    <property type="entry name" value="RimP_C_sf"/>
</dbReference>
<dbReference type="InterPro" id="IPR035956">
    <property type="entry name" value="RimP_N_sf"/>
</dbReference>
<evidence type="ECO:0000313" key="7">
    <source>
        <dbReference type="Proteomes" id="UP000253606"/>
    </source>
</evidence>
<dbReference type="GO" id="GO:0006412">
    <property type="term" value="P:translation"/>
    <property type="evidence" value="ECO:0007669"/>
    <property type="project" value="TreeGrafter"/>
</dbReference>
<comment type="similarity">
    <text evidence="3">Belongs to the RimP family.</text>
</comment>
<dbReference type="PANTHER" id="PTHR33867">
    <property type="entry name" value="RIBOSOME MATURATION FACTOR RIMP"/>
    <property type="match status" value="1"/>
</dbReference>
<dbReference type="Proteomes" id="UP000253606">
    <property type="component" value="Chromosome"/>
</dbReference>
<dbReference type="EMBL" id="CP030840">
    <property type="protein sequence ID" value="AXC14216.1"/>
    <property type="molecule type" value="Genomic_DNA"/>
</dbReference>
<evidence type="ECO:0000256" key="1">
    <source>
        <dbReference type="ARBA" id="ARBA00022490"/>
    </source>
</evidence>
<name>A0A2Z5G6P4_9BACT</name>
<evidence type="ECO:0000256" key="3">
    <source>
        <dbReference type="HAMAP-Rule" id="MF_01077"/>
    </source>
</evidence>